<organism evidence="2 3">
    <name type="scientific">Endozoicomonas numazuensis</name>
    <dbReference type="NCBI Taxonomy" id="1137799"/>
    <lineage>
        <taxon>Bacteria</taxon>
        <taxon>Pseudomonadati</taxon>
        <taxon>Pseudomonadota</taxon>
        <taxon>Gammaproteobacteria</taxon>
        <taxon>Oceanospirillales</taxon>
        <taxon>Endozoicomonadaceae</taxon>
        <taxon>Endozoicomonas</taxon>
    </lineage>
</organism>
<dbReference type="AlphaFoldDB" id="A0A081N431"/>
<feature type="compositionally biased region" description="Low complexity" evidence="1">
    <location>
        <begin position="996"/>
        <end position="1007"/>
    </location>
</feature>
<feature type="compositionally biased region" description="Basic residues" evidence="1">
    <location>
        <begin position="129"/>
        <end position="138"/>
    </location>
</feature>
<name>A0A081N431_9GAMM</name>
<feature type="compositionally biased region" description="Basic and acidic residues" evidence="1">
    <location>
        <begin position="429"/>
        <end position="458"/>
    </location>
</feature>
<feature type="region of interest" description="Disordered" evidence="1">
    <location>
        <begin position="401"/>
        <end position="483"/>
    </location>
</feature>
<evidence type="ECO:0000313" key="2">
    <source>
        <dbReference type="EMBL" id="KEQ13204.1"/>
    </source>
</evidence>
<reference evidence="2 3" key="1">
    <citation type="submission" date="2014-06" db="EMBL/GenBank/DDBJ databases">
        <title>Whole Genome Sequences of Three Symbiotic Endozoicomonas Bacteria.</title>
        <authorList>
            <person name="Neave M.J."/>
            <person name="Apprill A."/>
            <person name="Voolstra C.R."/>
        </authorList>
    </citation>
    <scope>NUCLEOTIDE SEQUENCE [LARGE SCALE GENOMIC DNA]</scope>
    <source>
        <strain evidence="2 3">DSM 25634</strain>
    </source>
</reference>
<feature type="region of interest" description="Disordered" evidence="1">
    <location>
        <begin position="996"/>
        <end position="1023"/>
    </location>
</feature>
<feature type="region of interest" description="Disordered" evidence="1">
    <location>
        <begin position="791"/>
        <end position="818"/>
    </location>
</feature>
<feature type="compositionally biased region" description="Basic residues" evidence="1">
    <location>
        <begin position="797"/>
        <end position="811"/>
    </location>
</feature>
<proteinExistence type="predicted"/>
<feature type="compositionally biased region" description="Low complexity" evidence="1">
    <location>
        <begin position="1127"/>
        <end position="1142"/>
    </location>
</feature>
<sequence>MSDLDMAKCSMRLYGTRSLIFFLFCLPFVSSCFATPSFLERSFETQHYQCTQTGPLITHSQDHYLDHHNAPLKVYLGQTLFLLLDFVSKNSLICFKSSPLSQPSDLYENTNSFRVSRKPVSPDFPPLPKRPKPFTSHKKSADDIPTQKNIKPSVWKHLINTQHYQLPDKLLDGLNPRSNFLLLIADFLAVILPPLLNNLYQQEQTEEANEPLITHASLHIYYTQQEGQAAHFFLAETSIHDQLHISNLTQSMLEDPWLQEQLNQQADSHTLPTKAERDAELMQLQFMAANASGSYRRILLDLITVLIADDLGEFGRLPTPDEMEQIRRENIHANHIDYLTRRYLRIQEGRDGYSIAAIDPEHPLSETQQIRVETFPSLQTLLSTTLEMMEARNLADQMNNLLSTEPQPSPEPSDADKDESKTQPLSSNSKEDKKSDAAKPPEKQKKDEEDARRQEHPQDTPPPPVSGATHVVTDGAQKTFRNRPQTYEMARLLMGVTPNHDIYRTLRSYLINDIELKDLSTFIDSCYDAIHLSIRESPFSFKVPAQTLIMFTTLKRMREDYLNWVEKQKSDLSSQDFKRQLELAQIQLLKQLIDYTVFEDRPGLLVTQLAKTLPTATFDQILDVLKNSQTRPGRHSSAADTVGYRDHDQLEQNGVTVFITDVGTSPVPVRCLVRQHDKVMVCSSDIPVTSSEPAAAKPNPRDETLGSSLQNTLQHSGDLRVLTHPESSFAMTGEATIEQTERQKKIQGQIARDLVRSNLFFSVTVGKETIVFYDNKQAIASIRSHLIDMTPAGSKPLTRKRSKSFRSRTRPKASPTDIDTSMDGVVQYRLIQGFLDYVDLYLSANPALAQSIAFASTQALGNDAYTFIMKNLERGMEHAVASQGDVRLLLNRAIGSTETDFIYESPFPEFAPPPWTTGDVVSKKRPSIGGLWIMGQFVQGANNVWRATGLSWIYDIQEDNIDLMQTLDITDGQPHFPDSPLMTWEQALATLSRINSNEHNPSEHSSSMHTPSERSSVFLESDSPPGLFRSMSDTALDEATGRYHSREPGSRIPSNYPATVVNPISATNLRRAPVRDLSAERDTPTPYTIDPFMDTNPSLSLLPQLPGAVFPLLHSSSTIPNHERSYSDPLISESSSSNSKGDSIGRDIQEP</sequence>
<keyword evidence="3" id="KW-1185">Reference proteome</keyword>
<evidence type="ECO:0000256" key="1">
    <source>
        <dbReference type="SAM" id="MobiDB-lite"/>
    </source>
</evidence>
<dbReference type="EMBL" id="JOKH01000009">
    <property type="protein sequence ID" value="KEQ13204.1"/>
    <property type="molecule type" value="Genomic_DNA"/>
</dbReference>
<feature type="region of interest" description="Disordered" evidence="1">
    <location>
        <begin position="1118"/>
        <end position="1151"/>
    </location>
</feature>
<feature type="region of interest" description="Disordered" evidence="1">
    <location>
        <begin position="117"/>
        <end position="143"/>
    </location>
</feature>
<dbReference type="Proteomes" id="UP000028073">
    <property type="component" value="Unassembled WGS sequence"/>
</dbReference>
<evidence type="ECO:0000313" key="3">
    <source>
        <dbReference type="Proteomes" id="UP000028073"/>
    </source>
</evidence>
<gene>
    <name evidence="2" type="ORF">GZ78_27115</name>
</gene>
<accession>A0A081N431</accession>
<protein>
    <submittedName>
        <fullName evidence="2">Uncharacterized protein</fullName>
    </submittedName>
</protein>
<feature type="region of interest" description="Disordered" evidence="1">
    <location>
        <begin position="688"/>
        <end position="708"/>
    </location>
</feature>
<comment type="caution">
    <text evidence="2">The sequence shown here is derived from an EMBL/GenBank/DDBJ whole genome shotgun (WGS) entry which is preliminary data.</text>
</comment>